<sequence>MVQNMTTLLTQSLVIIDIETTGANPIRNDVLAVGLVPLNDATRSFVVYVRPPAPQWNPFAQANFQKFAETWESQAVSPVAACAAIEGYLAQEFHGEVVTPIGHNIGFDVAFLRKLAFLGGRDELEAVSRRALDTHTMLYLLFLQGRIPSSALSSDGAFEHFGIAVASHARHTALGDALATRELVIKLLDMLGAPFLPLAPSSRVEVRAHSLTRD</sequence>
<dbReference type="Gene3D" id="3.30.420.10">
    <property type="entry name" value="Ribonuclease H-like superfamily/Ribonuclease H"/>
    <property type="match status" value="1"/>
</dbReference>
<reference evidence="4 5" key="1">
    <citation type="submission" date="2017-03" db="EMBL/GenBank/DDBJ databases">
        <title>Complete genome sequence of Candidatus 'Thiodictyon syntrophicum' sp. nov. strain Cad16T, a photolithoautotroph purple sulfur bacterium isolated from an alpine meromictic lake.</title>
        <authorList>
            <person name="Luedin S.M."/>
            <person name="Pothier J.F."/>
            <person name="Danza F."/>
            <person name="Storelli N."/>
            <person name="Wittwer M."/>
            <person name="Tonolla M."/>
        </authorList>
    </citation>
    <scope>NUCLEOTIDE SEQUENCE [LARGE SCALE GENOMIC DNA]</scope>
    <source>
        <strain evidence="4 5">Cad16T</strain>
    </source>
</reference>
<dbReference type="GO" id="GO:0003676">
    <property type="term" value="F:nucleic acid binding"/>
    <property type="evidence" value="ECO:0007669"/>
    <property type="project" value="InterPro"/>
</dbReference>
<evidence type="ECO:0000313" key="5">
    <source>
        <dbReference type="Proteomes" id="UP000232638"/>
    </source>
</evidence>
<evidence type="ECO:0000313" key="4">
    <source>
        <dbReference type="EMBL" id="AUB81349.1"/>
    </source>
</evidence>
<dbReference type="InterPro" id="IPR036397">
    <property type="entry name" value="RNaseH_sf"/>
</dbReference>
<keyword evidence="2" id="KW-0378">Hydrolase</keyword>
<dbReference type="SMART" id="SM00479">
    <property type="entry name" value="EXOIII"/>
    <property type="match status" value="1"/>
</dbReference>
<protein>
    <recommendedName>
        <fullName evidence="3">Exonuclease domain-containing protein</fullName>
    </recommendedName>
</protein>
<dbReference type="EMBL" id="CP020370">
    <property type="protein sequence ID" value="AUB81349.1"/>
    <property type="molecule type" value="Genomic_DNA"/>
</dbReference>
<dbReference type="GO" id="GO:0004527">
    <property type="term" value="F:exonuclease activity"/>
    <property type="evidence" value="ECO:0007669"/>
    <property type="project" value="UniProtKB-KW"/>
</dbReference>
<proteinExistence type="predicted"/>
<accession>A0A2K8U7E7</accession>
<dbReference type="GO" id="GO:0006259">
    <property type="term" value="P:DNA metabolic process"/>
    <property type="evidence" value="ECO:0007669"/>
    <property type="project" value="UniProtKB-ARBA"/>
</dbReference>
<feature type="domain" description="Exonuclease" evidence="3">
    <location>
        <begin position="12"/>
        <end position="193"/>
    </location>
</feature>
<dbReference type="InterPro" id="IPR012337">
    <property type="entry name" value="RNaseH-like_sf"/>
</dbReference>
<evidence type="ECO:0000256" key="2">
    <source>
        <dbReference type="ARBA" id="ARBA00022839"/>
    </source>
</evidence>
<dbReference type="AlphaFoldDB" id="A0A2K8U7E7"/>
<keyword evidence="2" id="KW-0269">Exonuclease</keyword>
<name>A0A2K8U7E7_9GAMM</name>
<dbReference type="Proteomes" id="UP000232638">
    <property type="component" value="Chromosome"/>
</dbReference>
<dbReference type="SUPFAM" id="SSF53098">
    <property type="entry name" value="Ribonuclease H-like"/>
    <property type="match status" value="1"/>
</dbReference>
<organism evidence="4 5">
    <name type="scientific">Candidatus Thiodictyon syntrophicum</name>
    <dbReference type="NCBI Taxonomy" id="1166950"/>
    <lineage>
        <taxon>Bacteria</taxon>
        <taxon>Pseudomonadati</taxon>
        <taxon>Pseudomonadota</taxon>
        <taxon>Gammaproteobacteria</taxon>
        <taxon>Chromatiales</taxon>
        <taxon>Chromatiaceae</taxon>
        <taxon>Thiodictyon</taxon>
    </lineage>
</organism>
<dbReference type="CDD" id="cd06127">
    <property type="entry name" value="DEDDh"/>
    <property type="match status" value="1"/>
</dbReference>
<dbReference type="KEGG" id="tsy:THSYN_10565"/>
<keyword evidence="1" id="KW-0540">Nuclease</keyword>
<keyword evidence="5" id="KW-1185">Reference proteome</keyword>
<evidence type="ECO:0000259" key="3">
    <source>
        <dbReference type="SMART" id="SM00479"/>
    </source>
</evidence>
<dbReference type="Pfam" id="PF00929">
    <property type="entry name" value="RNase_T"/>
    <property type="match status" value="1"/>
</dbReference>
<dbReference type="InterPro" id="IPR013520">
    <property type="entry name" value="Ribonucl_H"/>
</dbReference>
<gene>
    <name evidence="4" type="ORF">THSYN_10565</name>
</gene>
<evidence type="ECO:0000256" key="1">
    <source>
        <dbReference type="ARBA" id="ARBA00022722"/>
    </source>
</evidence>